<dbReference type="OrthoDB" id="258232at2157"/>
<dbReference type="RefSeq" id="WP_179908999.1">
    <property type="nucleotide sequence ID" value="NZ_CP058910.1"/>
</dbReference>
<name>A0A7D5SRY5_9EURY</name>
<proteinExistence type="predicted"/>
<dbReference type="GeneID" id="56079859"/>
<organism evidence="1 2">
    <name type="scientific">Halosimplex rubrum</name>
    <dbReference type="NCBI Taxonomy" id="869889"/>
    <lineage>
        <taxon>Archaea</taxon>
        <taxon>Methanobacteriati</taxon>
        <taxon>Methanobacteriota</taxon>
        <taxon>Stenosarchaea group</taxon>
        <taxon>Halobacteria</taxon>
        <taxon>Halobacteriales</taxon>
        <taxon>Haloarculaceae</taxon>
        <taxon>Halosimplex</taxon>
    </lineage>
</organism>
<dbReference type="EMBL" id="CP058910">
    <property type="protein sequence ID" value="QLH79127.1"/>
    <property type="molecule type" value="Genomic_DNA"/>
</dbReference>
<dbReference type="Proteomes" id="UP000509667">
    <property type="component" value="Chromosome"/>
</dbReference>
<accession>A0A7D5SRY5</accession>
<dbReference type="AlphaFoldDB" id="A0A7D5SRY5"/>
<evidence type="ECO:0000313" key="1">
    <source>
        <dbReference type="EMBL" id="QLH79127.1"/>
    </source>
</evidence>
<sequence length="51" mass="5415">MVSEFDLPCTDCDQKLVRTSVASPATGGEVTVAECPTCGSRYYPESALETV</sequence>
<reference evidence="1 2" key="1">
    <citation type="submission" date="2020-07" db="EMBL/GenBank/DDBJ databases">
        <title>Halosimplex pelagicum sp. nov. and Halosimplex rubrum sp. nov., isolated from salted brown alga Laminaria, and emended description of the genus Halosimplex.</title>
        <authorList>
            <person name="Cui H."/>
        </authorList>
    </citation>
    <scope>NUCLEOTIDE SEQUENCE [LARGE SCALE GENOMIC DNA]</scope>
    <source>
        <strain evidence="1 2">R27</strain>
    </source>
</reference>
<protein>
    <recommendedName>
        <fullName evidence="3">Zf-TFIIB domain-containing protein</fullName>
    </recommendedName>
</protein>
<keyword evidence="2" id="KW-1185">Reference proteome</keyword>
<dbReference type="KEGG" id="hrr:HZS55_18310"/>
<evidence type="ECO:0000313" key="2">
    <source>
        <dbReference type="Proteomes" id="UP000509667"/>
    </source>
</evidence>
<evidence type="ECO:0008006" key="3">
    <source>
        <dbReference type="Google" id="ProtNLM"/>
    </source>
</evidence>
<gene>
    <name evidence="1" type="ORF">HZS55_18310</name>
</gene>